<keyword evidence="4" id="KW-1185">Reference proteome</keyword>
<reference evidence="3 4" key="1">
    <citation type="submission" date="2018-08" db="EMBL/GenBank/DDBJ databases">
        <title>Henriciella mobilis sp. nov., isolated from seawater.</title>
        <authorList>
            <person name="Cheng H."/>
            <person name="Wu Y.-H."/>
            <person name="Xu X.-W."/>
            <person name="Guo L.-L."/>
        </authorList>
    </citation>
    <scope>NUCLEOTIDE SEQUENCE [LARGE SCALE GENOMIC DNA]</scope>
    <source>
        <strain evidence="3 4">CCUG66934</strain>
    </source>
</reference>
<evidence type="ECO:0000313" key="4">
    <source>
        <dbReference type="Proteomes" id="UP000265431"/>
    </source>
</evidence>
<dbReference type="OrthoDB" id="7632485at2"/>
<comment type="caution">
    <text evidence="3">The sequence shown here is derived from an EMBL/GenBank/DDBJ whole genome shotgun (WGS) entry which is preliminary data.</text>
</comment>
<accession>A0A399QQ27</accession>
<gene>
    <name evidence="3" type="ORF">D1224_14815</name>
</gene>
<evidence type="ECO:0000256" key="1">
    <source>
        <dbReference type="SAM" id="SignalP"/>
    </source>
</evidence>
<dbReference type="Proteomes" id="UP000265431">
    <property type="component" value="Unassembled WGS sequence"/>
</dbReference>
<name>A0A399QQ27_9PROT</name>
<keyword evidence="1" id="KW-0732">Signal</keyword>
<organism evidence="3 4">
    <name type="scientific">Henriciella barbarensis</name>
    <dbReference type="NCBI Taxonomy" id="86342"/>
    <lineage>
        <taxon>Bacteria</taxon>
        <taxon>Pseudomonadati</taxon>
        <taxon>Pseudomonadota</taxon>
        <taxon>Alphaproteobacteria</taxon>
        <taxon>Hyphomonadales</taxon>
        <taxon>Hyphomonadaceae</taxon>
        <taxon>Henriciella</taxon>
    </lineage>
</organism>
<protein>
    <recommendedName>
        <fullName evidence="2">PepSY domain-containing protein</fullName>
    </recommendedName>
</protein>
<dbReference type="EMBL" id="QWGB01000014">
    <property type="protein sequence ID" value="RIJ20394.1"/>
    <property type="molecule type" value="Genomic_DNA"/>
</dbReference>
<dbReference type="RefSeq" id="WP_119380711.1">
    <property type="nucleotide sequence ID" value="NZ_QWGB01000014.1"/>
</dbReference>
<proteinExistence type="predicted"/>
<dbReference type="AlphaFoldDB" id="A0A399QQ27"/>
<feature type="chain" id="PRO_5017379715" description="PepSY domain-containing protein" evidence="1">
    <location>
        <begin position="22"/>
        <end position="103"/>
    </location>
</feature>
<dbReference type="Pfam" id="PF03413">
    <property type="entry name" value="PepSY"/>
    <property type="match status" value="1"/>
</dbReference>
<evidence type="ECO:0000259" key="2">
    <source>
        <dbReference type="Pfam" id="PF03413"/>
    </source>
</evidence>
<feature type="signal peptide" evidence="1">
    <location>
        <begin position="1"/>
        <end position="21"/>
    </location>
</feature>
<dbReference type="InterPro" id="IPR025711">
    <property type="entry name" value="PepSY"/>
</dbReference>
<evidence type="ECO:0000313" key="3">
    <source>
        <dbReference type="EMBL" id="RIJ20394.1"/>
    </source>
</evidence>
<feature type="domain" description="PepSY" evidence="2">
    <location>
        <begin position="64"/>
        <end position="102"/>
    </location>
</feature>
<sequence length="103" mass="11544">MKRIILSLCVGLAAISPCATAQGQWSNSFTADDARNARERGEILPLKDILRPIESRYGGEMRRFVGLFDRNGQKVYVIDWTTRQGELVQFTINAQTGRIISVS</sequence>